<evidence type="ECO:0000256" key="6">
    <source>
        <dbReference type="ARBA" id="ARBA00022989"/>
    </source>
</evidence>
<dbReference type="EMBL" id="JBHTLH010000019">
    <property type="protein sequence ID" value="MFD1125080.1"/>
    <property type="molecule type" value="Genomic_DNA"/>
</dbReference>
<dbReference type="Proteomes" id="UP001597156">
    <property type="component" value="Unassembled WGS sequence"/>
</dbReference>
<comment type="similarity">
    <text evidence="10">Belongs to the binding-protein-dependent transport system permease family. CysTW subfamily.</text>
</comment>
<accession>A0ABW3PJE1</accession>
<feature type="transmembrane region" description="Helical" evidence="10">
    <location>
        <begin position="134"/>
        <end position="158"/>
    </location>
</feature>
<evidence type="ECO:0000256" key="2">
    <source>
        <dbReference type="ARBA" id="ARBA00011779"/>
    </source>
</evidence>
<dbReference type="RefSeq" id="WP_121978008.1">
    <property type="nucleotide sequence ID" value="NZ_JBHTLH010000019.1"/>
</dbReference>
<comment type="subunit">
    <text evidence="2">The complex is composed of two ATP-binding proteins (CysA), two transmembrane proteins (CysT and CysW) and a solute-binding protein (CysP).</text>
</comment>
<comment type="caution">
    <text evidence="12">The sequence shown here is derived from an EMBL/GenBank/DDBJ whole genome shotgun (WGS) entry which is preliminary data.</text>
</comment>
<evidence type="ECO:0000256" key="10">
    <source>
        <dbReference type="RuleBase" id="RU365097"/>
    </source>
</evidence>
<evidence type="ECO:0000256" key="4">
    <source>
        <dbReference type="ARBA" id="ARBA00022505"/>
    </source>
</evidence>
<sequence>MQKVQKISNRLIPGYRLGISITLIGLLLIVVIPFASLFIQGLTIGFKQFWFQATNARILASYAVSLKGAFLAALINTFLGLILAWVLTFYQFPGKRLLDCLLDLPFALPTAVAGIALAYLFSDKGWLGRLAAPLHIQIAYTFTGIVIAMVFVTIPFVVREVQPVLAQLDNTYQEAALTLGANSWTIFRKIIFPEILPALIAGFGLAFARSLGEYGSVIFIAGNQPFKTEITPLMIMFQLEAHSYTGATVIALVMLVFSFCFIFVIHALQRHLERKKGTP</sequence>
<comment type="function">
    <text evidence="9">Part of the ABC transporter complex CysAWTP (TC 3.A.1.6.1) involved in sulfate/thiosulfate import. Probably responsible for the translocation of the substrate across the membrane.</text>
</comment>
<keyword evidence="7" id="KW-0764">Sulfate transport</keyword>
<feature type="transmembrane region" description="Helical" evidence="10">
    <location>
        <begin position="66"/>
        <end position="90"/>
    </location>
</feature>
<dbReference type="InterPro" id="IPR000515">
    <property type="entry name" value="MetI-like"/>
</dbReference>
<dbReference type="NCBIfam" id="TIGR02141">
    <property type="entry name" value="modB_ABC"/>
    <property type="match status" value="1"/>
</dbReference>
<gene>
    <name evidence="12" type="primary">cysT</name>
    <name evidence="12" type="ORF">ACFQ22_06905</name>
</gene>
<name>A0ABW3PJE1_9LACO</name>
<organism evidence="12 13">
    <name type="scientific">Lentilactobacillus raoultii</name>
    <dbReference type="NCBI Taxonomy" id="1987503"/>
    <lineage>
        <taxon>Bacteria</taxon>
        <taxon>Bacillati</taxon>
        <taxon>Bacillota</taxon>
        <taxon>Bacilli</taxon>
        <taxon>Lactobacillales</taxon>
        <taxon>Lactobacillaceae</taxon>
        <taxon>Lentilactobacillus</taxon>
    </lineage>
</organism>
<evidence type="ECO:0000256" key="5">
    <source>
        <dbReference type="ARBA" id="ARBA00022692"/>
    </source>
</evidence>
<dbReference type="InterPro" id="IPR005667">
    <property type="entry name" value="Sulph_transpt2"/>
</dbReference>
<dbReference type="NCBIfam" id="TIGR00969">
    <property type="entry name" value="3a0106s02"/>
    <property type="match status" value="1"/>
</dbReference>
<dbReference type="SUPFAM" id="SSF161098">
    <property type="entry name" value="MetI-like"/>
    <property type="match status" value="1"/>
</dbReference>
<feature type="transmembrane region" description="Helical" evidence="10">
    <location>
        <begin position="102"/>
        <end position="122"/>
    </location>
</feature>
<feature type="transmembrane region" description="Helical" evidence="10">
    <location>
        <begin position="195"/>
        <end position="221"/>
    </location>
</feature>
<keyword evidence="10" id="KW-1003">Cell membrane</keyword>
<keyword evidence="6 10" id="KW-1133">Transmembrane helix</keyword>
<dbReference type="PANTHER" id="PTHR30406:SF8">
    <property type="entry name" value="SULFATE TRANSPORT SYSTEM PERMEASE PROTEIN CYST"/>
    <property type="match status" value="1"/>
</dbReference>
<evidence type="ECO:0000256" key="8">
    <source>
        <dbReference type="ARBA" id="ARBA00023136"/>
    </source>
</evidence>
<dbReference type="PANTHER" id="PTHR30406">
    <property type="entry name" value="SULFATE TRANSPORT SYSTEM PERMEASE PROTEIN"/>
    <property type="match status" value="1"/>
</dbReference>
<evidence type="ECO:0000256" key="7">
    <source>
        <dbReference type="ARBA" id="ARBA00023032"/>
    </source>
</evidence>
<reference evidence="13" key="1">
    <citation type="journal article" date="2019" name="Int. J. Syst. Evol. Microbiol.">
        <title>The Global Catalogue of Microorganisms (GCM) 10K type strain sequencing project: providing services to taxonomists for standard genome sequencing and annotation.</title>
        <authorList>
            <consortium name="The Broad Institute Genomics Platform"/>
            <consortium name="The Broad Institute Genome Sequencing Center for Infectious Disease"/>
            <person name="Wu L."/>
            <person name="Ma J."/>
        </authorList>
    </citation>
    <scope>NUCLEOTIDE SEQUENCE [LARGE SCALE GENOMIC DNA]</scope>
    <source>
        <strain evidence="13">CCUG 71848</strain>
    </source>
</reference>
<keyword evidence="3 10" id="KW-0813">Transport</keyword>
<evidence type="ECO:0000259" key="11">
    <source>
        <dbReference type="PROSITE" id="PS50928"/>
    </source>
</evidence>
<protein>
    <recommendedName>
        <fullName evidence="10">Molybdenum transport system permease</fullName>
    </recommendedName>
</protein>
<feature type="transmembrane region" description="Helical" evidence="10">
    <location>
        <begin position="241"/>
        <end position="268"/>
    </location>
</feature>
<evidence type="ECO:0000256" key="9">
    <source>
        <dbReference type="ARBA" id="ARBA00025323"/>
    </source>
</evidence>
<keyword evidence="5 10" id="KW-0812">Transmembrane</keyword>
<dbReference type="CDD" id="cd06261">
    <property type="entry name" value="TM_PBP2"/>
    <property type="match status" value="1"/>
</dbReference>
<evidence type="ECO:0000256" key="3">
    <source>
        <dbReference type="ARBA" id="ARBA00022448"/>
    </source>
</evidence>
<keyword evidence="8 10" id="KW-0472">Membrane</keyword>
<dbReference type="Pfam" id="PF00528">
    <property type="entry name" value="BPD_transp_1"/>
    <property type="match status" value="1"/>
</dbReference>
<keyword evidence="4 10" id="KW-0500">Molybdenum</keyword>
<dbReference type="Gene3D" id="1.10.3720.10">
    <property type="entry name" value="MetI-like"/>
    <property type="match status" value="1"/>
</dbReference>
<feature type="transmembrane region" description="Helical" evidence="10">
    <location>
        <begin position="21"/>
        <end position="46"/>
    </location>
</feature>
<dbReference type="PROSITE" id="PS50928">
    <property type="entry name" value="ABC_TM1"/>
    <property type="match status" value="1"/>
</dbReference>
<evidence type="ECO:0000256" key="1">
    <source>
        <dbReference type="ARBA" id="ARBA00004141"/>
    </source>
</evidence>
<comment type="function">
    <text evidence="10">Part of the binding-protein-dependent transport system for molybdenum; probably responsible for the translocation of the substrate across the membrane.</text>
</comment>
<dbReference type="NCBIfam" id="TIGR02139">
    <property type="entry name" value="permease_CysT"/>
    <property type="match status" value="1"/>
</dbReference>
<dbReference type="InterPro" id="IPR011865">
    <property type="entry name" value="CysT_permease"/>
</dbReference>
<keyword evidence="13" id="KW-1185">Reference proteome</keyword>
<feature type="domain" description="ABC transmembrane type-1" evidence="11">
    <location>
        <begin position="62"/>
        <end position="265"/>
    </location>
</feature>
<dbReference type="InterPro" id="IPR035906">
    <property type="entry name" value="MetI-like_sf"/>
</dbReference>
<proteinExistence type="inferred from homology"/>
<evidence type="ECO:0000313" key="13">
    <source>
        <dbReference type="Proteomes" id="UP001597156"/>
    </source>
</evidence>
<dbReference type="InterPro" id="IPR011867">
    <property type="entry name" value="ModB_ABC"/>
</dbReference>
<comment type="subcellular location">
    <subcellularLocation>
        <location evidence="10">Cell membrane</location>
        <topology evidence="10">Multi-pass membrane protein</topology>
    </subcellularLocation>
    <subcellularLocation>
        <location evidence="1">Membrane</location>
        <topology evidence="1">Multi-pass membrane protein</topology>
    </subcellularLocation>
</comment>
<evidence type="ECO:0000313" key="12">
    <source>
        <dbReference type="EMBL" id="MFD1125080.1"/>
    </source>
</evidence>